<dbReference type="EMBL" id="LVLJ01002295">
    <property type="protein sequence ID" value="OAE25693.1"/>
    <property type="molecule type" value="Genomic_DNA"/>
</dbReference>
<dbReference type="Proteomes" id="UP000077202">
    <property type="component" value="Unassembled WGS sequence"/>
</dbReference>
<sequence length="140" mass="15151">MVQEWNDGSALDVDGHHGNPELWQIWDWEKILGRCADPSAEEIQLGGIYAVDVLYEQLVSLLRYLEGKLEKYARPSDVGCYVKLVRNSTRAKLAASIGTAEQVESWTARRVSSGKGFPGGEENATLGVGVGVRGTSGGIS</sequence>
<dbReference type="AlphaFoldDB" id="A0A176VZ79"/>
<evidence type="ECO:0000313" key="2">
    <source>
        <dbReference type="Proteomes" id="UP000077202"/>
    </source>
</evidence>
<organism evidence="1 2">
    <name type="scientific">Marchantia polymorpha subsp. ruderalis</name>
    <dbReference type="NCBI Taxonomy" id="1480154"/>
    <lineage>
        <taxon>Eukaryota</taxon>
        <taxon>Viridiplantae</taxon>
        <taxon>Streptophyta</taxon>
        <taxon>Embryophyta</taxon>
        <taxon>Marchantiophyta</taxon>
        <taxon>Marchantiopsida</taxon>
        <taxon>Marchantiidae</taxon>
        <taxon>Marchantiales</taxon>
        <taxon>Marchantiaceae</taxon>
        <taxon>Marchantia</taxon>
    </lineage>
</organism>
<protein>
    <submittedName>
        <fullName evidence="1">Uncharacterized protein</fullName>
    </submittedName>
</protein>
<reference evidence="1" key="1">
    <citation type="submission" date="2016-03" db="EMBL/GenBank/DDBJ databases">
        <title>Mechanisms controlling the formation of the plant cell surface in tip-growing cells are functionally conserved among land plants.</title>
        <authorList>
            <person name="Honkanen S."/>
            <person name="Jones V.A."/>
            <person name="Morieri G."/>
            <person name="Champion C."/>
            <person name="Hetherington A.J."/>
            <person name="Kelly S."/>
            <person name="Saint-Marcoux D."/>
            <person name="Proust H."/>
            <person name="Prescott H."/>
            <person name="Dolan L."/>
        </authorList>
    </citation>
    <scope>NUCLEOTIDE SEQUENCE [LARGE SCALE GENOMIC DNA]</scope>
    <source>
        <tissue evidence="1">Whole gametophyte</tissue>
    </source>
</reference>
<proteinExistence type="predicted"/>
<evidence type="ECO:0000313" key="1">
    <source>
        <dbReference type="EMBL" id="OAE25693.1"/>
    </source>
</evidence>
<keyword evidence="2" id="KW-1185">Reference proteome</keyword>
<accession>A0A176VZ79</accession>
<name>A0A176VZ79_MARPO</name>
<gene>
    <name evidence="1" type="ORF">AXG93_4368s1530</name>
</gene>
<comment type="caution">
    <text evidence="1">The sequence shown here is derived from an EMBL/GenBank/DDBJ whole genome shotgun (WGS) entry which is preliminary data.</text>
</comment>